<evidence type="ECO:0000256" key="1">
    <source>
        <dbReference type="SAM" id="MobiDB-lite"/>
    </source>
</evidence>
<evidence type="ECO:0000313" key="3">
    <source>
        <dbReference type="EMBL" id="CAF3944942.1"/>
    </source>
</evidence>
<keyword evidence="4" id="KW-1185">Reference proteome</keyword>
<name>A0A819K8N0_9BILA</name>
<dbReference type="EMBL" id="CAJNRF010010707">
    <property type="protein sequence ID" value="CAF2123416.1"/>
    <property type="molecule type" value="Genomic_DNA"/>
</dbReference>
<gene>
    <name evidence="3" type="ORF">OVN521_LOCUS11896</name>
    <name evidence="2" type="ORF">WKI299_LOCUS24828</name>
</gene>
<proteinExistence type="predicted"/>
<feature type="compositionally biased region" description="Basic and acidic residues" evidence="1">
    <location>
        <begin position="686"/>
        <end position="695"/>
    </location>
</feature>
<accession>A0A819K8N0</accession>
<protein>
    <submittedName>
        <fullName evidence="3">Uncharacterized protein</fullName>
    </submittedName>
</protein>
<dbReference type="Proteomes" id="UP000663856">
    <property type="component" value="Unassembled WGS sequence"/>
</dbReference>
<dbReference type="AlphaFoldDB" id="A0A819K8N0"/>
<feature type="compositionally biased region" description="Basic and acidic residues" evidence="1">
    <location>
        <begin position="648"/>
        <end position="660"/>
    </location>
</feature>
<reference evidence="3" key="1">
    <citation type="submission" date="2021-02" db="EMBL/GenBank/DDBJ databases">
        <authorList>
            <person name="Nowell W R."/>
        </authorList>
    </citation>
    <scope>NUCLEOTIDE SEQUENCE</scope>
</reference>
<comment type="caution">
    <text evidence="3">The sequence shown here is derived from an EMBL/GenBank/DDBJ whole genome shotgun (WGS) entry which is preliminary data.</text>
</comment>
<organism evidence="3 4">
    <name type="scientific">Rotaria magnacalcarata</name>
    <dbReference type="NCBI Taxonomy" id="392030"/>
    <lineage>
        <taxon>Eukaryota</taxon>
        <taxon>Metazoa</taxon>
        <taxon>Spiralia</taxon>
        <taxon>Gnathifera</taxon>
        <taxon>Rotifera</taxon>
        <taxon>Eurotatoria</taxon>
        <taxon>Bdelloidea</taxon>
        <taxon>Philodinida</taxon>
        <taxon>Philodinidae</taxon>
        <taxon>Rotaria</taxon>
    </lineage>
</organism>
<dbReference type="EMBL" id="CAJOBG010001621">
    <property type="protein sequence ID" value="CAF3944942.1"/>
    <property type="molecule type" value="Genomic_DNA"/>
</dbReference>
<feature type="region of interest" description="Disordered" evidence="1">
    <location>
        <begin position="648"/>
        <end position="696"/>
    </location>
</feature>
<sequence>MCFDSVLSLKEDKGFWDWDAFACAMIGIGQIVAGIAIDICTCGLGHYFAQALIAEGIGDIIFAIQSGIQGNFSWKAYCQHKVQSLIISLLTAGVGSYLGKGAQAGKMALGLATKTAILKAVAKETVTQLLTGVTAAIVNITTDELSRFVMNEILEKHFYKIFDQWIVNNEIYKEKKMKLAERFESIYQKFGAQDAMNLINDTIHAALVDLHHGDLANVIFNRVTQIAHGISGVYSAAARTFQKGSSKAVLFTSIAKIIDNTVRGFKFSKSLVDICDLCNRFCEILDKKLSERFQNSKAKSNVDTINKENQSISISGRIVEHIKSMEDQMKIAMKEKVKNDFLKPGIQFTLNHAIKPIKELITSPFSNAMEELKGHIDQRAEEYMEIIEKKGHESLNKLSSRKKRALEQLGCLSDVKNMSPQILQEKVSNLNGQSIENLIKQYGDNVKIAIRNGKLYAVLPTYKEYMDNIESGIYAGPMHFKLAAEKFRVPIEVLDPENGFQPHADAPDGGIIYPTKASSNKPIKVAFIKSDKKGEVGHIAPVIEVNGELRVVNIKQNADTTDKCFAQTMLFIEKYNQGSTEIIDIDDTYDFGISKKDIDKFNEGLAQLGRSSHSLRDIYNQGPTLEHSDFLGGRAIRSKKVIDFGVDMKRSPRSRVRDPNSEGDSSNDDPLIGYRSLRPNETPLEEGLRPPEGHDPAISIKQHVAHGSRAKTKSSWVSASRSIKVPGVWASETESLVAEFDVPYEKNLPYTERSVFDLTDPSTANYLFGSSGSWAKSFAKSSQEIVIKGGVDASKIRKLYSTRRVTEQEYKTLKSQNLGGMRFIKTRQRTDDPVLPVILEEVWNRTNDEQQLE</sequence>
<dbReference type="Proteomes" id="UP000663866">
    <property type="component" value="Unassembled WGS sequence"/>
</dbReference>
<evidence type="ECO:0000313" key="2">
    <source>
        <dbReference type="EMBL" id="CAF2123416.1"/>
    </source>
</evidence>
<evidence type="ECO:0000313" key="4">
    <source>
        <dbReference type="Proteomes" id="UP000663866"/>
    </source>
</evidence>